<evidence type="ECO:0000256" key="1">
    <source>
        <dbReference type="SAM" id="Phobius"/>
    </source>
</evidence>
<sequence length="223" mass="25792">MNRFIGIMAASGAYFMNSLLTVSMSSNRFYSLFFPFGIRFLRRISVINWAITVSMCLVSAFSLFSARDGCACVYDPDILIWRGEISECSDMLMSYIPFFVFGTTIVTNSLNVAIIIRLLMEKMTGMNVEESKRRRKRWKIQFVQSVTQDCLQLIDIINSYYIAKLNDFLWFQFLFVTLSFLSVTAIDGFVMFVCQSDVHPKWIKRKRTGNNVLKTTISSTHFH</sequence>
<dbReference type="PANTHER" id="PTHR46611">
    <property type="entry name" value="SERPENTINE RECEPTOR, CLASS X-RELATED"/>
    <property type="match status" value="1"/>
</dbReference>
<keyword evidence="1" id="KW-0812">Transmembrane</keyword>
<keyword evidence="1" id="KW-0472">Membrane</keyword>
<dbReference type="AlphaFoldDB" id="A0A1I7U2E0"/>
<dbReference type="PANTHER" id="PTHR46611:SF1">
    <property type="entry name" value="7TM GPCR SERPENTINE RECEPTOR CLASS X (SRX) DOMAIN-CONTAINING PROTEIN"/>
    <property type="match status" value="1"/>
</dbReference>
<organism evidence="3 4">
    <name type="scientific">Caenorhabditis tropicalis</name>
    <dbReference type="NCBI Taxonomy" id="1561998"/>
    <lineage>
        <taxon>Eukaryota</taxon>
        <taxon>Metazoa</taxon>
        <taxon>Ecdysozoa</taxon>
        <taxon>Nematoda</taxon>
        <taxon>Chromadorea</taxon>
        <taxon>Rhabditida</taxon>
        <taxon>Rhabditina</taxon>
        <taxon>Rhabditomorpha</taxon>
        <taxon>Rhabditoidea</taxon>
        <taxon>Rhabditidae</taxon>
        <taxon>Peloderinae</taxon>
        <taxon>Caenorhabditis</taxon>
    </lineage>
</organism>
<feature type="transmembrane region" description="Helical" evidence="1">
    <location>
        <begin position="95"/>
        <end position="119"/>
    </location>
</feature>
<keyword evidence="1" id="KW-1133">Transmembrane helix</keyword>
<feature type="transmembrane region" description="Helical" evidence="1">
    <location>
        <begin position="6"/>
        <end position="25"/>
    </location>
</feature>
<feature type="domain" description="7TM GPCR serpentine receptor class x (Srx)" evidence="2">
    <location>
        <begin position="2"/>
        <end position="194"/>
    </location>
</feature>
<accession>A0A1I7U2E0</accession>
<evidence type="ECO:0000313" key="3">
    <source>
        <dbReference type="Proteomes" id="UP000095282"/>
    </source>
</evidence>
<keyword evidence="3" id="KW-1185">Reference proteome</keyword>
<dbReference type="Proteomes" id="UP000095282">
    <property type="component" value="Unplaced"/>
</dbReference>
<reference evidence="4" key="1">
    <citation type="submission" date="2016-11" db="UniProtKB">
        <authorList>
            <consortium name="WormBaseParasite"/>
        </authorList>
    </citation>
    <scope>IDENTIFICATION</scope>
</reference>
<dbReference type="eggNOG" id="ENOG502TJKK">
    <property type="taxonomic scope" value="Eukaryota"/>
</dbReference>
<evidence type="ECO:0000313" key="4">
    <source>
        <dbReference type="WBParaSite" id="Csp11.Scaffold629.g14158.t1"/>
    </source>
</evidence>
<evidence type="ECO:0000259" key="2">
    <source>
        <dbReference type="Pfam" id="PF10328"/>
    </source>
</evidence>
<name>A0A1I7U2E0_9PELO</name>
<feature type="transmembrane region" description="Helical" evidence="1">
    <location>
        <begin position="169"/>
        <end position="194"/>
    </location>
</feature>
<protein>
    <submittedName>
        <fullName evidence="4">7TM_GPCR_Srx domain-containing protein</fullName>
    </submittedName>
</protein>
<dbReference type="InterPro" id="IPR019430">
    <property type="entry name" value="7TM_GPCR_serpentine_rcpt_Srx"/>
</dbReference>
<proteinExistence type="predicted"/>
<dbReference type="WBParaSite" id="Csp11.Scaffold629.g14158.t1">
    <property type="protein sequence ID" value="Csp11.Scaffold629.g14158.t1"/>
    <property type="gene ID" value="Csp11.Scaffold629.g14158"/>
</dbReference>
<dbReference type="Pfam" id="PF10328">
    <property type="entry name" value="7TM_GPCR_Srx"/>
    <property type="match status" value="1"/>
</dbReference>
<feature type="transmembrane region" description="Helical" evidence="1">
    <location>
        <begin position="46"/>
        <end position="66"/>
    </location>
</feature>